<keyword evidence="1" id="KW-0472">Membrane</keyword>
<evidence type="ECO:0000313" key="2">
    <source>
        <dbReference type="EMBL" id="VFK27375.1"/>
    </source>
</evidence>
<gene>
    <name evidence="3" type="ORF">BECKMB1821H_GA0114242_100313</name>
    <name evidence="2" type="ORF">BECKMB1821I_GA0114274_100312</name>
</gene>
<proteinExistence type="predicted"/>
<organism evidence="2">
    <name type="scientific">Candidatus Kentrum sp. MB</name>
    <dbReference type="NCBI Taxonomy" id="2138164"/>
    <lineage>
        <taxon>Bacteria</taxon>
        <taxon>Pseudomonadati</taxon>
        <taxon>Pseudomonadota</taxon>
        <taxon>Gammaproteobacteria</taxon>
        <taxon>Candidatus Kentrum</taxon>
    </lineage>
</organism>
<accession>A0A450XDK4</accession>
<name>A0A450XDK4_9GAMM</name>
<keyword evidence="1" id="KW-1133">Transmembrane helix</keyword>
<dbReference type="EMBL" id="CAADFQ010000003">
    <property type="protein sequence ID" value="VFK27375.1"/>
    <property type="molecule type" value="Genomic_DNA"/>
</dbReference>
<feature type="transmembrane region" description="Helical" evidence="1">
    <location>
        <begin position="12"/>
        <end position="33"/>
    </location>
</feature>
<sequence length="291" mass="32680">MSFFDMLNPLWISAIAALLGVIITTTNLTINVAKQSQAGMLNATKNVASQNIRLTLLLIMLSFILIPLAWFLSGHYHTSRLISLRVEPVLAKGGMYQDFSFGKATTYNYPLHYIWADPIKGGSIYALVQKNKTVEESLLHVEFNNPKGSFPANVAIFPMNTKPISKDIDHNNLFLSVRVSDDNSCDSSLKKIALAFRVVDRGLTHWEYANRNKEYRVEKILSTDWKEITIPLNNNEDWRVFDSDGNVRYHSSKPDFSIIEKVVVELGGIGIPGRPDAGCGSIDIKEIRFSK</sequence>
<dbReference type="EMBL" id="CAADGH010000003">
    <property type="protein sequence ID" value="VFK74285.1"/>
    <property type="molecule type" value="Genomic_DNA"/>
</dbReference>
<reference evidence="2" key="1">
    <citation type="submission" date="2019-02" db="EMBL/GenBank/DDBJ databases">
        <authorList>
            <person name="Gruber-Vodicka R. H."/>
            <person name="Seah K. B. B."/>
        </authorList>
    </citation>
    <scope>NUCLEOTIDE SEQUENCE</scope>
    <source>
        <strain evidence="3">BECK_BZ198</strain>
        <strain evidence="2">BECK_BZ199</strain>
    </source>
</reference>
<keyword evidence="1" id="KW-0812">Transmembrane</keyword>
<protein>
    <submittedName>
        <fullName evidence="2">Uncharacterized protein</fullName>
    </submittedName>
</protein>
<evidence type="ECO:0000256" key="1">
    <source>
        <dbReference type="SAM" id="Phobius"/>
    </source>
</evidence>
<feature type="transmembrane region" description="Helical" evidence="1">
    <location>
        <begin position="54"/>
        <end position="72"/>
    </location>
</feature>
<evidence type="ECO:0000313" key="3">
    <source>
        <dbReference type="EMBL" id="VFK74285.1"/>
    </source>
</evidence>
<dbReference type="AlphaFoldDB" id="A0A450XDK4"/>